<feature type="non-terminal residue" evidence="1">
    <location>
        <position position="175"/>
    </location>
</feature>
<dbReference type="AlphaFoldDB" id="A0A382VCB4"/>
<proteinExistence type="predicted"/>
<organism evidence="1">
    <name type="scientific">marine metagenome</name>
    <dbReference type="NCBI Taxonomy" id="408172"/>
    <lineage>
        <taxon>unclassified sequences</taxon>
        <taxon>metagenomes</taxon>
        <taxon>ecological metagenomes</taxon>
    </lineage>
</organism>
<gene>
    <name evidence="1" type="ORF">METZ01_LOCUS397026</name>
</gene>
<dbReference type="EMBL" id="UINC01150879">
    <property type="protein sequence ID" value="SVD44172.1"/>
    <property type="molecule type" value="Genomic_DNA"/>
</dbReference>
<sequence length="175" mass="20720">MKLKNAWHPCDMVTGSLFLGNDDNPQAYCVVSAKLPKTYDADMNQWMQDPEYHIFDEIIGRLSEDFIKDVKDFLHENKVERLIFVCSDEGLRNRIRKDLRIRVIFEDEKKRNNNSIILREWFARTKKNDEDSQLKIWGVCSEAIKSNYPPARDCIVRLLEYYDKRKKSKISVVKA</sequence>
<reference evidence="1" key="1">
    <citation type="submission" date="2018-05" db="EMBL/GenBank/DDBJ databases">
        <authorList>
            <person name="Lanie J.A."/>
            <person name="Ng W.-L."/>
            <person name="Kazmierczak K.M."/>
            <person name="Andrzejewski T.M."/>
            <person name="Davidsen T.M."/>
            <person name="Wayne K.J."/>
            <person name="Tettelin H."/>
            <person name="Glass J.I."/>
            <person name="Rusch D."/>
            <person name="Podicherti R."/>
            <person name="Tsui H.-C.T."/>
            <person name="Winkler M.E."/>
        </authorList>
    </citation>
    <scope>NUCLEOTIDE SEQUENCE</scope>
</reference>
<name>A0A382VCB4_9ZZZZ</name>
<accession>A0A382VCB4</accession>
<protein>
    <submittedName>
        <fullName evidence="1">Uncharacterized protein</fullName>
    </submittedName>
</protein>
<evidence type="ECO:0000313" key="1">
    <source>
        <dbReference type="EMBL" id="SVD44172.1"/>
    </source>
</evidence>